<feature type="transmembrane region" description="Helical" evidence="1">
    <location>
        <begin position="81"/>
        <end position="100"/>
    </location>
</feature>
<feature type="transmembrane region" description="Helical" evidence="1">
    <location>
        <begin position="34"/>
        <end position="53"/>
    </location>
</feature>
<accession>A0ABR6QV67</accession>
<evidence type="ECO:0000313" key="2">
    <source>
        <dbReference type="EMBL" id="MBB6490830.1"/>
    </source>
</evidence>
<keyword evidence="1" id="KW-0472">Membrane</keyword>
<gene>
    <name evidence="2" type="ORF">GGD45_001227</name>
</gene>
<dbReference type="Proteomes" id="UP000526625">
    <property type="component" value="Unassembled WGS sequence"/>
</dbReference>
<organism evidence="2 3">
    <name type="scientific">Rhizobium tropici</name>
    <dbReference type="NCBI Taxonomy" id="398"/>
    <lineage>
        <taxon>Bacteria</taxon>
        <taxon>Pseudomonadati</taxon>
        <taxon>Pseudomonadota</taxon>
        <taxon>Alphaproteobacteria</taxon>
        <taxon>Hyphomicrobiales</taxon>
        <taxon>Rhizobiaceae</taxon>
        <taxon>Rhizobium/Agrobacterium group</taxon>
        <taxon>Rhizobium</taxon>
    </lineage>
</organism>
<name>A0ABR6QV67_RHITR</name>
<keyword evidence="1" id="KW-1133">Transmembrane helix</keyword>
<evidence type="ECO:0000256" key="1">
    <source>
        <dbReference type="SAM" id="Phobius"/>
    </source>
</evidence>
<keyword evidence="1" id="KW-0812">Transmembrane</keyword>
<proteinExistence type="predicted"/>
<keyword evidence="3" id="KW-1185">Reference proteome</keyword>
<feature type="transmembrane region" description="Helical" evidence="1">
    <location>
        <begin position="58"/>
        <end position="75"/>
    </location>
</feature>
<dbReference type="EMBL" id="JACHBF010000003">
    <property type="protein sequence ID" value="MBB6490830.1"/>
    <property type="molecule type" value="Genomic_DNA"/>
</dbReference>
<comment type="caution">
    <text evidence="2">The sequence shown here is derived from an EMBL/GenBank/DDBJ whole genome shotgun (WGS) entry which is preliminary data.</text>
</comment>
<sequence length="101" mass="10630">MISFLLVLLCIAMGFSWNGCLSTLSLEPQMSRTQIALATASTSICVSAIGLAFLDRQLLVGLAVIGAGAVLAWIVGKRLSAQWSLPISAIAFAIYMHGIFG</sequence>
<evidence type="ECO:0000313" key="3">
    <source>
        <dbReference type="Proteomes" id="UP000526625"/>
    </source>
</evidence>
<protein>
    <submittedName>
        <fullName evidence="2">Uncharacterized protein</fullName>
    </submittedName>
</protein>
<reference evidence="2 3" key="1">
    <citation type="submission" date="2020-08" db="EMBL/GenBank/DDBJ databases">
        <title>Genomic Encyclopedia of Type Strains, Phase IV (KMG-V): Genome sequencing to study the core and pangenomes of soil and plant-associated prokaryotes.</title>
        <authorList>
            <person name="Whitman W."/>
        </authorList>
    </citation>
    <scope>NUCLEOTIDE SEQUENCE [LARGE SCALE GENOMIC DNA]</scope>
    <source>
        <strain evidence="2 3">SEMIA 4059</strain>
    </source>
</reference>